<feature type="region of interest" description="Disordered" evidence="1">
    <location>
        <begin position="68"/>
        <end position="87"/>
    </location>
</feature>
<evidence type="ECO:0000313" key="4">
    <source>
        <dbReference type="Proteomes" id="UP001226389"/>
    </source>
</evidence>
<feature type="compositionally biased region" description="Pro residues" evidence="1">
    <location>
        <begin position="249"/>
        <end position="262"/>
    </location>
</feature>
<dbReference type="EMBL" id="JAUSSY010000009">
    <property type="protein sequence ID" value="MDQ0119568.1"/>
    <property type="molecule type" value="Genomic_DNA"/>
</dbReference>
<gene>
    <name evidence="3" type="ORF">J2T22_002763</name>
</gene>
<reference evidence="3 4" key="1">
    <citation type="submission" date="2023-07" db="EMBL/GenBank/DDBJ databases">
        <title>Sorghum-associated microbial communities from plants grown in Nebraska, USA.</title>
        <authorList>
            <person name="Schachtman D."/>
        </authorList>
    </citation>
    <scope>NUCLEOTIDE SEQUENCE [LARGE SCALE GENOMIC DNA]</scope>
    <source>
        <strain evidence="3 4">DS994</strain>
    </source>
</reference>
<dbReference type="Proteomes" id="UP001226389">
    <property type="component" value="Unassembled WGS sequence"/>
</dbReference>
<sequence>MKSRLAAWTFLRPLLLAVAAAASWITLSAAGASADTSAPADPLPGAGPSALASAAATLTHRAGDVLEPLESGPARAPETPSPNAIPPLRPAVEEVTTVADDVVQAVPVVSTVVPAGAVAAVVDPAIGTVDGVAGETAGAVAPVAGAALEPLAPVLEPVIGAVPLAAPTAPPPTAMAPLLAGVDIPQAGDAVPARPAELEVGAGGTAPASARPLLEIPLSHGKFHSNSLPCDPRMEPSAGRPLLTGTDPHSPPSRGPADPLPGVPGATGGSSLSGNGTAMPAWLDAHNLQIPAAGSAAVQGGLPTAPDGVSFYPGSFPD</sequence>
<dbReference type="RefSeq" id="WP_307491202.1">
    <property type="nucleotide sequence ID" value="NZ_JAUSSY010000009.1"/>
</dbReference>
<feature type="signal peptide" evidence="2">
    <location>
        <begin position="1"/>
        <end position="34"/>
    </location>
</feature>
<feature type="region of interest" description="Disordered" evidence="1">
    <location>
        <begin position="225"/>
        <end position="278"/>
    </location>
</feature>
<accession>A0ABT9UIU4</accession>
<comment type="caution">
    <text evidence="3">The sequence shown here is derived from an EMBL/GenBank/DDBJ whole genome shotgun (WGS) entry which is preliminary data.</text>
</comment>
<name>A0ABT9UIU4_9MICC</name>
<evidence type="ECO:0000313" key="3">
    <source>
        <dbReference type="EMBL" id="MDQ0119568.1"/>
    </source>
</evidence>
<feature type="chain" id="PRO_5045173597" evidence="2">
    <location>
        <begin position="35"/>
        <end position="318"/>
    </location>
</feature>
<evidence type="ECO:0000256" key="2">
    <source>
        <dbReference type="SAM" id="SignalP"/>
    </source>
</evidence>
<keyword evidence="2" id="KW-0732">Signal</keyword>
<protein>
    <submittedName>
        <fullName evidence="3">Uncharacterized protein</fullName>
    </submittedName>
</protein>
<evidence type="ECO:0000256" key="1">
    <source>
        <dbReference type="SAM" id="MobiDB-lite"/>
    </source>
</evidence>
<proteinExistence type="predicted"/>
<organism evidence="3 4">
    <name type="scientific">Pseudarthrobacter defluvii</name>
    <dbReference type="NCBI Taxonomy" id="410837"/>
    <lineage>
        <taxon>Bacteria</taxon>
        <taxon>Bacillati</taxon>
        <taxon>Actinomycetota</taxon>
        <taxon>Actinomycetes</taxon>
        <taxon>Micrococcales</taxon>
        <taxon>Micrococcaceae</taxon>
        <taxon>Pseudarthrobacter</taxon>
    </lineage>
</organism>
<keyword evidence="4" id="KW-1185">Reference proteome</keyword>